<comment type="caution">
    <text evidence="3">The sequence shown here is derived from an EMBL/GenBank/DDBJ whole genome shotgun (WGS) entry which is preliminary data.</text>
</comment>
<feature type="coiled-coil region" evidence="1">
    <location>
        <begin position="265"/>
        <end position="292"/>
    </location>
</feature>
<feature type="coiled-coil region" evidence="1">
    <location>
        <begin position="325"/>
        <end position="401"/>
    </location>
</feature>
<evidence type="ECO:0000313" key="3">
    <source>
        <dbReference type="EMBL" id="KAL0636576.1"/>
    </source>
</evidence>
<feature type="compositionally biased region" description="Polar residues" evidence="2">
    <location>
        <begin position="546"/>
        <end position="567"/>
    </location>
</feature>
<feature type="compositionally biased region" description="Basic and acidic residues" evidence="2">
    <location>
        <begin position="483"/>
        <end position="505"/>
    </location>
</feature>
<feature type="coiled-coil region" evidence="1">
    <location>
        <begin position="105"/>
        <end position="153"/>
    </location>
</feature>
<organism evidence="3 4">
    <name type="scientific">Discina gigas</name>
    <dbReference type="NCBI Taxonomy" id="1032678"/>
    <lineage>
        <taxon>Eukaryota</taxon>
        <taxon>Fungi</taxon>
        <taxon>Dikarya</taxon>
        <taxon>Ascomycota</taxon>
        <taxon>Pezizomycotina</taxon>
        <taxon>Pezizomycetes</taxon>
        <taxon>Pezizales</taxon>
        <taxon>Discinaceae</taxon>
        <taxon>Discina</taxon>
    </lineage>
</organism>
<name>A0ABR3GKY2_9PEZI</name>
<keyword evidence="4" id="KW-1185">Reference proteome</keyword>
<feature type="region of interest" description="Disordered" evidence="2">
    <location>
        <begin position="483"/>
        <end position="630"/>
    </location>
</feature>
<sequence length="838" mass="92904">MATPRSLRSFFDSTPPELLDTALPSLLLLSRATHEQSQTEIAFLRSQLSEKEAALSSLFIRQQSSGGNGGCSGSGNGGGGGCGNGGGSNDGEGVTDIKLSESISFGVHEAQFEALERKNEELDEQNRKYALALETSEAKGRALMAEIKNMRDRWHSPAATAAREDNEKKHRELETRYRTIATELESRRAEIGCLVDEKKIMVARMRVLESSGGGQQRTEGAGDTEGRAENDKLLARLRAYDTANASLNKTISVLKTVVKTNEQSNVDLQKKNLDLIAEINGLEAQYEGAQKKNIILEFKNSELEDDKTALETRLKNLGGGDENMNQALETSFRELTSSNQHLEAKINQLVDTRKSLEAKNRQLSDNNKHLTDTNIKLLDSRKAAEAKTQQHQDDKARLETNLWKAEKANTTQRIELEDANKKLMEDKSYLARKHERQSQKIQDLGNEVSALQERSDRMMGEIHILRNDKSRLEQHLDSLIRQEKNKRRLSVDNRDRPEFPSHVKNESQNNNNAAANGRKSHENSASPVVNSRGTKRSADDRGDLSPLTTTNGRGSYTIRSIAENSPVTPHPLPSPVYNSTANSGNNSSPPPHPQTRSLFDRVKPPPPESRSLFDRIAAPVTPSPPSRPQLDRELDELIAASSNDRRGVFCRFHGSPPKVAELLSLVCCGPLESVRIALEKDIAFLWFLRPRDAAAFMAHARISVNGGKVKLPHPHPGEPSTSLEFVWNEKPVRALERDIATHIVRYGASRVFVIHSVPYDISLQKLVTDIGGKRIGFWICEGEGGKLGKDGVTKGREVVVEFMNVRDAVEARKRIGGDWWGDASWTKEGCDKAVPSTV</sequence>
<evidence type="ECO:0000256" key="1">
    <source>
        <dbReference type="SAM" id="Coils"/>
    </source>
</evidence>
<proteinExistence type="predicted"/>
<feature type="compositionally biased region" description="Low complexity" evidence="2">
    <location>
        <begin position="578"/>
        <end position="587"/>
    </location>
</feature>
<gene>
    <name evidence="3" type="ORF">Q9L58_004418</name>
</gene>
<evidence type="ECO:0000313" key="4">
    <source>
        <dbReference type="Proteomes" id="UP001447188"/>
    </source>
</evidence>
<feature type="compositionally biased region" description="Polar residues" evidence="2">
    <location>
        <begin position="523"/>
        <end position="532"/>
    </location>
</feature>
<dbReference type="EMBL" id="JBBBZM010000047">
    <property type="protein sequence ID" value="KAL0636576.1"/>
    <property type="molecule type" value="Genomic_DNA"/>
</dbReference>
<accession>A0ABR3GKY2</accession>
<reference evidence="3 4" key="1">
    <citation type="submission" date="2024-02" db="EMBL/GenBank/DDBJ databases">
        <title>Discinaceae phylogenomics.</title>
        <authorList>
            <person name="Dirks A.C."/>
            <person name="James T.Y."/>
        </authorList>
    </citation>
    <scope>NUCLEOTIDE SEQUENCE [LARGE SCALE GENOMIC DNA]</scope>
    <source>
        <strain evidence="3 4">ACD0624</strain>
    </source>
</reference>
<protein>
    <submittedName>
        <fullName evidence="3">Uncharacterized protein</fullName>
    </submittedName>
</protein>
<dbReference type="Proteomes" id="UP001447188">
    <property type="component" value="Unassembled WGS sequence"/>
</dbReference>
<feature type="coiled-coil region" evidence="1">
    <location>
        <begin position="434"/>
        <end position="482"/>
    </location>
</feature>
<evidence type="ECO:0000256" key="2">
    <source>
        <dbReference type="SAM" id="MobiDB-lite"/>
    </source>
</evidence>
<keyword evidence="1" id="KW-0175">Coiled coil</keyword>